<dbReference type="Gene3D" id="3.40.50.11660">
    <property type="entry name" value="Glycosyl transferase family 10, C-terminal domain"/>
    <property type="match status" value="1"/>
</dbReference>
<dbReference type="GO" id="GO:0046920">
    <property type="term" value="F:alpha-(1-&gt;3)-fucosyltransferase activity"/>
    <property type="evidence" value="ECO:0007669"/>
    <property type="project" value="TreeGrafter"/>
</dbReference>
<name>A0A815HUB2_ADIRI</name>
<evidence type="ECO:0000256" key="5">
    <source>
        <dbReference type="RuleBase" id="RU003832"/>
    </source>
</evidence>
<keyword evidence="4 5" id="KW-0808">Transferase</keyword>
<dbReference type="EMBL" id="CAJNOJ010000270">
    <property type="protein sequence ID" value="CAF1357130.1"/>
    <property type="molecule type" value="Genomic_DNA"/>
</dbReference>
<comment type="similarity">
    <text evidence="2 5">Belongs to the glycosyltransferase 10 family.</text>
</comment>
<evidence type="ECO:0000313" key="10">
    <source>
        <dbReference type="Proteomes" id="UP000663852"/>
    </source>
</evidence>
<dbReference type="Proteomes" id="UP000663852">
    <property type="component" value="Unassembled WGS sequence"/>
</dbReference>
<feature type="domain" description="Fucosyltransferase C-terminal" evidence="6">
    <location>
        <begin position="2"/>
        <end position="87"/>
    </location>
</feature>
<comment type="subcellular location">
    <subcellularLocation>
        <location evidence="5">Golgi apparatus</location>
        <location evidence="5">Golgi stack membrane</location>
        <topology evidence="5">Single-pass type II membrane protein</topology>
    </subcellularLocation>
</comment>
<dbReference type="Pfam" id="PF00852">
    <property type="entry name" value="Glyco_transf_10"/>
    <property type="match status" value="1"/>
</dbReference>
<keyword evidence="5" id="KW-0333">Golgi apparatus</keyword>
<dbReference type="EC" id="2.4.1.-" evidence="5"/>
<accession>A0A815HUB2</accession>
<comment type="pathway">
    <text evidence="1">Protein modification; protein glycosylation.</text>
</comment>
<keyword evidence="9" id="KW-1185">Reference proteome</keyword>
<reference evidence="7" key="1">
    <citation type="submission" date="2021-02" db="EMBL/GenBank/DDBJ databases">
        <authorList>
            <person name="Nowell W R."/>
        </authorList>
    </citation>
    <scope>NUCLEOTIDE SEQUENCE</scope>
</reference>
<organism evidence="7 10">
    <name type="scientific">Adineta ricciae</name>
    <name type="common">Rotifer</name>
    <dbReference type="NCBI Taxonomy" id="249248"/>
    <lineage>
        <taxon>Eukaryota</taxon>
        <taxon>Metazoa</taxon>
        <taxon>Spiralia</taxon>
        <taxon>Gnathifera</taxon>
        <taxon>Rotifera</taxon>
        <taxon>Eurotatoria</taxon>
        <taxon>Bdelloidea</taxon>
        <taxon>Adinetida</taxon>
        <taxon>Adinetidae</taxon>
        <taxon>Adineta</taxon>
    </lineage>
</organism>
<dbReference type="PANTHER" id="PTHR11929">
    <property type="entry name" value="ALPHA- 1,3 -FUCOSYLTRANSFERASE"/>
    <property type="match status" value="1"/>
</dbReference>
<evidence type="ECO:0000313" key="8">
    <source>
        <dbReference type="EMBL" id="CAF1515415.1"/>
    </source>
</evidence>
<dbReference type="GO" id="GO:0032580">
    <property type="term" value="C:Golgi cisterna membrane"/>
    <property type="evidence" value="ECO:0007669"/>
    <property type="project" value="UniProtKB-SubCell"/>
</dbReference>
<evidence type="ECO:0000256" key="2">
    <source>
        <dbReference type="ARBA" id="ARBA00008919"/>
    </source>
</evidence>
<sequence>MKYIAVDNYGTCGKNIRQLPEHIVKIQGFSNRDLKNITTYEWEAGKLALSKEYLFTISIEDSLTFDYISEKLWQPLMIGSVPIYLGDPNVYD</sequence>
<keyword evidence="3 5" id="KW-0328">Glycosyltransferase</keyword>
<dbReference type="AlphaFoldDB" id="A0A815HUB2"/>
<dbReference type="EMBL" id="CAJNOR010004607">
    <property type="protein sequence ID" value="CAF1515415.1"/>
    <property type="molecule type" value="Genomic_DNA"/>
</dbReference>
<keyword evidence="5" id="KW-0472">Membrane</keyword>
<evidence type="ECO:0000256" key="1">
    <source>
        <dbReference type="ARBA" id="ARBA00004922"/>
    </source>
</evidence>
<gene>
    <name evidence="7" type="ORF">EDS130_LOCUS33605</name>
    <name evidence="8" type="ORF">XAT740_LOCUS40465</name>
</gene>
<protein>
    <recommendedName>
        <fullName evidence="5">Fucosyltransferase</fullName>
        <ecNumber evidence="5">2.4.1.-</ecNumber>
    </recommendedName>
</protein>
<evidence type="ECO:0000313" key="9">
    <source>
        <dbReference type="Proteomes" id="UP000663828"/>
    </source>
</evidence>
<dbReference type="InterPro" id="IPR001503">
    <property type="entry name" value="Glyco_trans_10"/>
</dbReference>
<keyword evidence="5" id="KW-0812">Transmembrane</keyword>
<dbReference type="PANTHER" id="PTHR11929:SF194">
    <property type="entry name" value="ALPHA-(1,3)-FUCOSYLTRANSFERASE 10"/>
    <property type="match status" value="1"/>
</dbReference>
<dbReference type="OrthoDB" id="427096at2759"/>
<dbReference type="SUPFAM" id="SSF53756">
    <property type="entry name" value="UDP-Glycosyltransferase/glycogen phosphorylase"/>
    <property type="match status" value="1"/>
</dbReference>
<dbReference type="InterPro" id="IPR055270">
    <property type="entry name" value="Glyco_tran_10_C"/>
</dbReference>
<evidence type="ECO:0000313" key="7">
    <source>
        <dbReference type="EMBL" id="CAF1357130.1"/>
    </source>
</evidence>
<dbReference type="InterPro" id="IPR038577">
    <property type="entry name" value="GT10-like_C_sf"/>
</dbReference>
<evidence type="ECO:0000259" key="6">
    <source>
        <dbReference type="Pfam" id="PF00852"/>
    </source>
</evidence>
<evidence type="ECO:0000256" key="3">
    <source>
        <dbReference type="ARBA" id="ARBA00022676"/>
    </source>
</evidence>
<comment type="caution">
    <text evidence="7">The sequence shown here is derived from an EMBL/GenBank/DDBJ whole genome shotgun (WGS) entry which is preliminary data.</text>
</comment>
<proteinExistence type="inferred from homology"/>
<dbReference type="Proteomes" id="UP000663828">
    <property type="component" value="Unassembled WGS sequence"/>
</dbReference>
<dbReference type="UniPathway" id="UPA00378"/>
<evidence type="ECO:0000256" key="4">
    <source>
        <dbReference type="ARBA" id="ARBA00022679"/>
    </source>
</evidence>